<name>A0ABP8DIM7_9ACTN</name>
<evidence type="ECO:0000313" key="12">
    <source>
        <dbReference type="Proteomes" id="UP001500620"/>
    </source>
</evidence>
<accession>A0ABP8DIM7</accession>
<evidence type="ECO:0000256" key="1">
    <source>
        <dbReference type="ARBA" id="ARBA00004477"/>
    </source>
</evidence>
<comment type="pathway">
    <text evidence="2">Glycolipid biosynthesis; glycosylphosphatidylinositol-anchor biosynthesis.</text>
</comment>
<evidence type="ECO:0008006" key="13">
    <source>
        <dbReference type="Google" id="ProtNLM"/>
    </source>
</evidence>
<keyword evidence="8 10" id="KW-1133">Transmembrane helix</keyword>
<evidence type="ECO:0000256" key="5">
    <source>
        <dbReference type="ARBA" id="ARBA00022679"/>
    </source>
</evidence>
<proteinExistence type="predicted"/>
<dbReference type="PANTHER" id="PTHR12468:SF2">
    <property type="entry name" value="GPI MANNOSYLTRANSFERASE 2"/>
    <property type="match status" value="1"/>
</dbReference>
<evidence type="ECO:0000256" key="2">
    <source>
        <dbReference type="ARBA" id="ARBA00004687"/>
    </source>
</evidence>
<dbReference type="Proteomes" id="UP001500620">
    <property type="component" value="Unassembled WGS sequence"/>
</dbReference>
<dbReference type="PANTHER" id="PTHR12468">
    <property type="entry name" value="GPI MANNOSYLTRANSFERASE 2"/>
    <property type="match status" value="1"/>
</dbReference>
<keyword evidence="9 10" id="KW-0472">Membrane</keyword>
<keyword evidence="12" id="KW-1185">Reference proteome</keyword>
<organism evidence="11 12">
    <name type="scientific">Dactylosporangium darangshiense</name>
    <dbReference type="NCBI Taxonomy" id="579108"/>
    <lineage>
        <taxon>Bacteria</taxon>
        <taxon>Bacillati</taxon>
        <taxon>Actinomycetota</taxon>
        <taxon>Actinomycetes</taxon>
        <taxon>Micromonosporales</taxon>
        <taxon>Micromonosporaceae</taxon>
        <taxon>Dactylosporangium</taxon>
    </lineage>
</organism>
<dbReference type="InterPro" id="IPR007315">
    <property type="entry name" value="PIG-V/Gpi18"/>
</dbReference>
<comment type="caution">
    <text evidence="11">The sequence shown here is derived from an EMBL/GenBank/DDBJ whole genome shotgun (WGS) entry which is preliminary data.</text>
</comment>
<feature type="transmembrane region" description="Helical" evidence="10">
    <location>
        <begin position="220"/>
        <end position="248"/>
    </location>
</feature>
<feature type="transmembrane region" description="Helical" evidence="10">
    <location>
        <begin position="260"/>
        <end position="278"/>
    </location>
</feature>
<dbReference type="RefSeq" id="WP_345133924.1">
    <property type="nucleotide sequence ID" value="NZ_BAABAT010000026.1"/>
</dbReference>
<evidence type="ECO:0000256" key="7">
    <source>
        <dbReference type="ARBA" id="ARBA00022824"/>
    </source>
</evidence>
<evidence type="ECO:0000256" key="4">
    <source>
        <dbReference type="ARBA" id="ARBA00022676"/>
    </source>
</evidence>
<comment type="subcellular location">
    <subcellularLocation>
        <location evidence="1">Endoplasmic reticulum membrane</location>
        <topology evidence="1">Multi-pass membrane protein</topology>
    </subcellularLocation>
</comment>
<feature type="transmembrane region" description="Helical" evidence="10">
    <location>
        <begin position="181"/>
        <end position="214"/>
    </location>
</feature>
<feature type="transmembrane region" description="Helical" evidence="10">
    <location>
        <begin position="147"/>
        <end position="169"/>
    </location>
</feature>
<keyword evidence="4" id="KW-0328">Glycosyltransferase</keyword>
<evidence type="ECO:0000256" key="10">
    <source>
        <dbReference type="SAM" id="Phobius"/>
    </source>
</evidence>
<feature type="transmembrane region" description="Helical" evidence="10">
    <location>
        <begin position="326"/>
        <end position="346"/>
    </location>
</feature>
<feature type="transmembrane region" description="Helical" evidence="10">
    <location>
        <begin position="353"/>
        <end position="371"/>
    </location>
</feature>
<gene>
    <name evidence="11" type="ORF">GCM10022255_071860</name>
</gene>
<keyword evidence="3" id="KW-0337">GPI-anchor biosynthesis</keyword>
<evidence type="ECO:0000256" key="6">
    <source>
        <dbReference type="ARBA" id="ARBA00022692"/>
    </source>
</evidence>
<feature type="transmembrane region" description="Helical" evidence="10">
    <location>
        <begin position="54"/>
        <end position="80"/>
    </location>
</feature>
<feature type="transmembrane region" description="Helical" evidence="10">
    <location>
        <begin position="409"/>
        <end position="426"/>
    </location>
</feature>
<evidence type="ECO:0000313" key="11">
    <source>
        <dbReference type="EMBL" id="GAA4256953.1"/>
    </source>
</evidence>
<protein>
    <recommendedName>
        <fullName evidence="13">Integral membrane protein</fullName>
    </recommendedName>
</protein>
<evidence type="ECO:0000256" key="3">
    <source>
        <dbReference type="ARBA" id="ARBA00022502"/>
    </source>
</evidence>
<keyword evidence="6 10" id="KW-0812">Transmembrane</keyword>
<keyword evidence="7" id="KW-0256">Endoplasmic reticulum</keyword>
<sequence length="432" mass="47574">MTRPTPDTTVLGEAPRASVSTGRHARVTDTSEIPVVPVEPSAGTPGRLAIVRGWYGGSLFAGASTWLLCMCNAMLLTYFAHLLKPTPTSWKVLVGAWGQWDWGFYRIIATDGYDGMYTPQDTRIGAFFPLYGLLVRWFDWVVPGPPVFAGLVVSSLALLGMLVMLHRLVSREFDERTANRAMAVLVVFPTAFFLVAPYPSGLILFFSITCVYALRTGHWWIAGVFAALASGTRASGVLLAVPFAYEYLRQHEFKLRRFRWDVLAIGLVPMGLVAYAAYTQHVYGDALLFSHAQANWGRHFAGPWVSIGDTIHGVATTPISVNQVNVLNLGAVLLTGALLTLSFVGPWKLPRHLLALPLLGIMQWLFIVSFPTGPEPTGRLPSASRHVLEIFPAFILLARVAQRRYLAHAYFYLALTVQGAVTIHYLNSGWIA</sequence>
<evidence type="ECO:0000256" key="9">
    <source>
        <dbReference type="ARBA" id="ARBA00023136"/>
    </source>
</evidence>
<evidence type="ECO:0000256" key="8">
    <source>
        <dbReference type="ARBA" id="ARBA00022989"/>
    </source>
</evidence>
<reference evidence="12" key="1">
    <citation type="journal article" date="2019" name="Int. J. Syst. Evol. Microbiol.">
        <title>The Global Catalogue of Microorganisms (GCM) 10K type strain sequencing project: providing services to taxonomists for standard genome sequencing and annotation.</title>
        <authorList>
            <consortium name="The Broad Institute Genomics Platform"/>
            <consortium name="The Broad Institute Genome Sequencing Center for Infectious Disease"/>
            <person name="Wu L."/>
            <person name="Ma J."/>
        </authorList>
    </citation>
    <scope>NUCLEOTIDE SEQUENCE [LARGE SCALE GENOMIC DNA]</scope>
    <source>
        <strain evidence="12">JCM 17441</strain>
    </source>
</reference>
<dbReference type="EMBL" id="BAABAT010000026">
    <property type="protein sequence ID" value="GAA4256953.1"/>
    <property type="molecule type" value="Genomic_DNA"/>
</dbReference>
<keyword evidence="5" id="KW-0808">Transferase</keyword>